<organism evidence="2 3">
    <name type="scientific">Meganyctiphanes norvegica</name>
    <name type="common">Northern krill</name>
    <name type="synonym">Thysanopoda norvegica</name>
    <dbReference type="NCBI Taxonomy" id="48144"/>
    <lineage>
        <taxon>Eukaryota</taxon>
        <taxon>Metazoa</taxon>
        <taxon>Ecdysozoa</taxon>
        <taxon>Arthropoda</taxon>
        <taxon>Crustacea</taxon>
        <taxon>Multicrustacea</taxon>
        <taxon>Malacostraca</taxon>
        <taxon>Eumalacostraca</taxon>
        <taxon>Eucarida</taxon>
        <taxon>Euphausiacea</taxon>
        <taxon>Euphausiidae</taxon>
        <taxon>Meganyctiphanes</taxon>
    </lineage>
</organism>
<dbReference type="EMBL" id="CAXKWB010005599">
    <property type="protein sequence ID" value="CAL4079209.1"/>
    <property type="molecule type" value="Genomic_DNA"/>
</dbReference>
<dbReference type="InterPro" id="IPR036691">
    <property type="entry name" value="Endo/exonu/phosph_ase_sf"/>
</dbReference>
<accession>A0AAV2QFE8</accession>
<dbReference type="PANTHER" id="PTHR12121">
    <property type="entry name" value="CARBON CATABOLITE REPRESSOR PROTEIN 4"/>
    <property type="match status" value="1"/>
</dbReference>
<protein>
    <submittedName>
        <fullName evidence="2">Uncharacterized protein</fullName>
    </submittedName>
</protein>
<dbReference type="Gene3D" id="3.60.10.10">
    <property type="entry name" value="Endonuclease/exonuclease/phosphatase"/>
    <property type="match status" value="1"/>
</dbReference>
<feature type="non-terminal residue" evidence="2">
    <location>
        <position position="1"/>
    </location>
</feature>
<comment type="caution">
    <text evidence="2">The sequence shown here is derived from an EMBL/GenBank/DDBJ whole genome shotgun (WGS) entry which is preliminary data.</text>
</comment>
<evidence type="ECO:0000313" key="2">
    <source>
        <dbReference type="EMBL" id="CAL4079209.1"/>
    </source>
</evidence>
<keyword evidence="3" id="KW-1185">Reference proteome</keyword>
<evidence type="ECO:0000313" key="3">
    <source>
        <dbReference type="Proteomes" id="UP001497623"/>
    </source>
</evidence>
<dbReference type="PANTHER" id="PTHR12121:SF100">
    <property type="entry name" value="POLY(A)-SPECIFIC RIBONUCLEASE"/>
    <property type="match status" value="1"/>
</dbReference>
<evidence type="ECO:0000256" key="1">
    <source>
        <dbReference type="SAM" id="MobiDB-lite"/>
    </source>
</evidence>
<dbReference type="GO" id="GO:0000175">
    <property type="term" value="F:3'-5'-RNA exonuclease activity"/>
    <property type="evidence" value="ECO:0007669"/>
    <property type="project" value="TreeGrafter"/>
</dbReference>
<sequence>SGVIEFLTKSCVSMDHEDFKGLEYKSSLLKWAPTRQNNAIGQNGQHTGGYYTHAFKIAAAYDFNIMPYTNYTYDFKGIIDYIFHGVDNMNCLGVLGPIEPEWFRENRIQGCPHPHIPSDHFPLLVQLELKLPGQNSSSSSNTTNNSNSNSGNNQPNGLLHR</sequence>
<feature type="region of interest" description="Disordered" evidence="1">
    <location>
        <begin position="133"/>
        <end position="161"/>
    </location>
</feature>
<proteinExistence type="predicted"/>
<dbReference type="AlphaFoldDB" id="A0AAV2QFE8"/>
<dbReference type="Proteomes" id="UP001497623">
    <property type="component" value="Unassembled WGS sequence"/>
</dbReference>
<dbReference type="InterPro" id="IPR050410">
    <property type="entry name" value="CCR4/nocturin_mRNA_transcr"/>
</dbReference>
<name>A0AAV2QFE8_MEGNR</name>
<gene>
    <name evidence="2" type="ORF">MNOR_LOCUS10875</name>
</gene>
<reference evidence="2 3" key="1">
    <citation type="submission" date="2024-05" db="EMBL/GenBank/DDBJ databases">
        <authorList>
            <person name="Wallberg A."/>
        </authorList>
    </citation>
    <scope>NUCLEOTIDE SEQUENCE [LARGE SCALE GENOMIC DNA]</scope>
</reference>
<dbReference type="SUPFAM" id="SSF56219">
    <property type="entry name" value="DNase I-like"/>
    <property type="match status" value="1"/>
</dbReference>